<gene>
    <name evidence="2" type="ORF">L613_003000000170</name>
</gene>
<proteinExistence type="predicted"/>
<keyword evidence="1" id="KW-0812">Transmembrane</keyword>
<dbReference type="EMBL" id="VLJS01000059">
    <property type="protein sequence ID" value="TWH10060.1"/>
    <property type="molecule type" value="Genomic_DNA"/>
</dbReference>
<evidence type="ECO:0000313" key="2">
    <source>
        <dbReference type="EMBL" id="TWH10060.1"/>
    </source>
</evidence>
<keyword evidence="1" id="KW-1133">Transmembrane helix</keyword>
<evidence type="ECO:0000313" key="3">
    <source>
        <dbReference type="Proteomes" id="UP000321583"/>
    </source>
</evidence>
<reference evidence="2 3" key="1">
    <citation type="submission" date="2019-07" db="EMBL/GenBank/DDBJ databases">
        <title>Genome sequencing of lignin-degrading bacterial isolates.</title>
        <authorList>
            <person name="Gladden J."/>
        </authorList>
    </citation>
    <scope>NUCLEOTIDE SEQUENCE [LARGE SCALE GENOMIC DNA]</scope>
    <source>
        <strain evidence="2 3">J19</strain>
    </source>
</reference>
<evidence type="ECO:0008006" key="4">
    <source>
        <dbReference type="Google" id="ProtNLM"/>
    </source>
</evidence>
<keyword evidence="1" id="KW-0472">Membrane</keyword>
<feature type="transmembrane region" description="Helical" evidence="1">
    <location>
        <begin position="30"/>
        <end position="52"/>
    </location>
</feature>
<dbReference type="Proteomes" id="UP000321583">
    <property type="component" value="Unassembled WGS sequence"/>
</dbReference>
<feature type="transmembrane region" description="Helical" evidence="1">
    <location>
        <begin position="59"/>
        <end position="77"/>
    </location>
</feature>
<sequence length="102" mass="10049">MATLLTALACLWQGWKAGAAALVGGAAVLLGGWIAARIGLGGGITGAVPAMARLLAGMLAKWFVLVAVMVIGVVALGLPPLPMLAAAAVSLVAQVLAMARHP</sequence>
<dbReference type="AlphaFoldDB" id="A0A562DK91"/>
<organism evidence="2 3">
    <name type="scientific">Pseudoxanthomonas taiwanensis J19</name>
    <dbReference type="NCBI Taxonomy" id="935569"/>
    <lineage>
        <taxon>Bacteria</taxon>
        <taxon>Pseudomonadati</taxon>
        <taxon>Pseudomonadota</taxon>
        <taxon>Gammaproteobacteria</taxon>
        <taxon>Lysobacterales</taxon>
        <taxon>Lysobacteraceae</taxon>
        <taxon>Pseudoxanthomonas</taxon>
    </lineage>
</organism>
<name>A0A562DK91_9GAMM</name>
<evidence type="ECO:0000256" key="1">
    <source>
        <dbReference type="SAM" id="Phobius"/>
    </source>
</evidence>
<comment type="caution">
    <text evidence="2">The sequence shown here is derived from an EMBL/GenBank/DDBJ whole genome shotgun (WGS) entry which is preliminary data.</text>
</comment>
<accession>A0A562DK91</accession>
<protein>
    <recommendedName>
        <fullName evidence="4">ATP synthase I subunit</fullName>
    </recommendedName>
</protein>
<keyword evidence="3" id="KW-1185">Reference proteome</keyword>